<dbReference type="PANTHER" id="PTHR23421">
    <property type="entry name" value="BETA-GALACTOSIDASE RELATED"/>
    <property type="match status" value="1"/>
</dbReference>
<gene>
    <name evidence="7" type="primary">lacA</name>
    <name evidence="7" type="ORF">LshimejAT787_0103420</name>
</gene>
<dbReference type="InterPro" id="IPR008979">
    <property type="entry name" value="Galactose-bd-like_sf"/>
</dbReference>
<accession>A0A9P3UHS6</accession>
<keyword evidence="8" id="KW-1185">Reference proteome</keyword>
<feature type="domain" description="Beta-galactosidase jelly roll" evidence="6">
    <location>
        <begin position="71"/>
        <end position="183"/>
    </location>
</feature>
<evidence type="ECO:0000313" key="7">
    <source>
        <dbReference type="EMBL" id="GLB33458.1"/>
    </source>
</evidence>
<reference evidence="7" key="1">
    <citation type="submission" date="2022-07" db="EMBL/GenBank/DDBJ databases">
        <title>The genome of Lyophyllum shimeji provides insight into the initial evolution of ectomycorrhizal fungal genome.</title>
        <authorList>
            <person name="Kobayashi Y."/>
            <person name="Shibata T."/>
            <person name="Hirakawa H."/>
            <person name="Shigenobu S."/>
            <person name="Nishiyama T."/>
            <person name="Yamada A."/>
            <person name="Hasebe M."/>
            <person name="Kawaguchi M."/>
        </authorList>
    </citation>
    <scope>NUCLEOTIDE SEQUENCE</scope>
    <source>
        <strain evidence="7">AT787</strain>
    </source>
</reference>
<evidence type="ECO:0000256" key="4">
    <source>
        <dbReference type="ARBA" id="ARBA00023180"/>
    </source>
</evidence>
<evidence type="ECO:0000256" key="5">
    <source>
        <dbReference type="ARBA" id="ARBA00023295"/>
    </source>
</evidence>
<sequence>MKGNCGHVARRVFVVRIRSCGSNPNTLAVTKTPHGTLTATRVAHLPAVTLPNLSSLTWKSSDSLPEIQPGYSDAKWTVANHNTTINPTAPKTPVVLYAGDYGYHTGSIIWRAHFNATGSETAFTLEVWGGSAFAYSVWLDSTFIGSWEGDAVHGGYEGTFHFPTLLAPGSAHVLTILQDHMGYEEDWTAASDGFKTPRGIVSYSFVGSAVPTVSVWKVTGNLGGENYADRTRGPLNEGGLFGERQGWHLPGFNEGNFYRTTFDLNIPKGVDYPLALVVSNSTVNPFFRSQFYVNGYQFGKYVNNIGPQTVFPVPQGILNYNGPNTLAVSLWALGSGGAKLNSLGLHLTAKVESSMTTVINQPLTAWLPRPEAY</sequence>
<keyword evidence="4" id="KW-0325">Glycoprotein</keyword>
<feature type="domain" description="Beta-galactosidase jelly roll" evidence="6">
    <location>
        <begin position="256"/>
        <end position="335"/>
    </location>
</feature>
<dbReference type="FunFam" id="2.60.120.260:FF:000065">
    <property type="entry name" value="Beta-galactosidase A"/>
    <property type="match status" value="1"/>
</dbReference>
<keyword evidence="5" id="KW-0326">Glycosidase</keyword>
<dbReference type="Gene3D" id="2.60.120.260">
    <property type="entry name" value="Galactose-binding domain-like"/>
    <property type="match status" value="2"/>
</dbReference>
<dbReference type="EC" id="3.2.1.23" evidence="2"/>
<evidence type="ECO:0000313" key="8">
    <source>
        <dbReference type="Proteomes" id="UP001063166"/>
    </source>
</evidence>
<evidence type="ECO:0000256" key="2">
    <source>
        <dbReference type="ARBA" id="ARBA00012756"/>
    </source>
</evidence>
<dbReference type="Proteomes" id="UP001063166">
    <property type="component" value="Unassembled WGS sequence"/>
</dbReference>
<dbReference type="InterPro" id="IPR025300">
    <property type="entry name" value="BetaGal_jelly_roll_dom"/>
</dbReference>
<dbReference type="SUPFAM" id="SSF49785">
    <property type="entry name" value="Galactose-binding domain-like"/>
    <property type="match status" value="2"/>
</dbReference>
<keyword evidence="3" id="KW-0378">Hydrolase</keyword>
<evidence type="ECO:0000259" key="6">
    <source>
        <dbReference type="Pfam" id="PF13364"/>
    </source>
</evidence>
<dbReference type="GO" id="GO:0004565">
    <property type="term" value="F:beta-galactosidase activity"/>
    <property type="evidence" value="ECO:0007669"/>
    <property type="project" value="UniProtKB-EC"/>
</dbReference>
<comment type="catalytic activity">
    <reaction evidence="1">
        <text>Hydrolysis of terminal non-reducing beta-D-galactose residues in beta-D-galactosides.</text>
        <dbReference type="EC" id="3.2.1.23"/>
    </reaction>
</comment>
<dbReference type="OrthoDB" id="3016596at2759"/>
<dbReference type="GO" id="GO:0005975">
    <property type="term" value="P:carbohydrate metabolic process"/>
    <property type="evidence" value="ECO:0007669"/>
    <property type="project" value="InterPro"/>
</dbReference>
<dbReference type="Pfam" id="PF13364">
    <property type="entry name" value="BetaGal_ABD2"/>
    <property type="match status" value="2"/>
</dbReference>
<dbReference type="EMBL" id="BRPK01000001">
    <property type="protein sequence ID" value="GLB33458.1"/>
    <property type="molecule type" value="Genomic_DNA"/>
</dbReference>
<comment type="caution">
    <text evidence="7">The sequence shown here is derived from an EMBL/GenBank/DDBJ whole genome shotgun (WGS) entry which is preliminary data.</text>
</comment>
<organism evidence="7 8">
    <name type="scientific">Lyophyllum shimeji</name>
    <name type="common">Hon-shimeji</name>
    <name type="synonym">Tricholoma shimeji</name>
    <dbReference type="NCBI Taxonomy" id="47721"/>
    <lineage>
        <taxon>Eukaryota</taxon>
        <taxon>Fungi</taxon>
        <taxon>Dikarya</taxon>
        <taxon>Basidiomycota</taxon>
        <taxon>Agaricomycotina</taxon>
        <taxon>Agaricomycetes</taxon>
        <taxon>Agaricomycetidae</taxon>
        <taxon>Agaricales</taxon>
        <taxon>Tricholomatineae</taxon>
        <taxon>Lyophyllaceae</taxon>
        <taxon>Lyophyllum</taxon>
    </lineage>
</organism>
<evidence type="ECO:0000256" key="3">
    <source>
        <dbReference type="ARBA" id="ARBA00022801"/>
    </source>
</evidence>
<protein>
    <recommendedName>
        <fullName evidence="2">beta-galactosidase</fullName>
        <ecNumber evidence="2">3.2.1.23</ecNumber>
    </recommendedName>
</protein>
<dbReference type="InterPro" id="IPR001944">
    <property type="entry name" value="Glycoside_Hdrlase_35"/>
</dbReference>
<dbReference type="AlphaFoldDB" id="A0A9P3UHS6"/>
<evidence type="ECO:0000256" key="1">
    <source>
        <dbReference type="ARBA" id="ARBA00001412"/>
    </source>
</evidence>
<proteinExistence type="predicted"/>
<name>A0A9P3UHS6_LYOSH</name>